<gene>
    <name evidence="1" type="ORF">SAMN05661053_0219</name>
</gene>
<organism evidence="1 2">
    <name type="scientific">Fibrobacter succinogenes</name>
    <name type="common">Bacteroides succinogenes</name>
    <dbReference type="NCBI Taxonomy" id="833"/>
    <lineage>
        <taxon>Bacteria</taxon>
        <taxon>Pseudomonadati</taxon>
        <taxon>Fibrobacterota</taxon>
        <taxon>Fibrobacteria</taxon>
        <taxon>Fibrobacterales</taxon>
        <taxon>Fibrobacteraceae</taxon>
        <taxon>Fibrobacter</taxon>
    </lineage>
</organism>
<evidence type="ECO:0000313" key="1">
    <source>
        <dbReference type="EMBL" id="SUQ18995.1"/>
    </source>
</evidence>
<reference evidence="1 2" key="1">
    <citation type="submission" date="2017-08" db="EMBL/GenBank/DDBJ databases">
        <authorList>
            <person name="de Groot N.N."/>
        </authorList>
    </citation>
    <scope>NUCLEOTIDE SEQUENCE [LARGE SCALE GENOMIC DNA]</scope>
    <source>
        <strain evidence="1 2">HM2</strain>
    </source>
</reference>
<dbReference type="Gene3D" id="3.40.50.150">
    <property type="entry name" value="Vaccinia Virus protein VP39"/>
    <property type="match status" value="1"/>
</dbReference>
<dbReference type="EMBL" id="UHJL01000001">
    <property type="protein sequence ID" value="SUQ18995.1"/>
    <property type="molecule type" value="Genomic_DNA"/>
</dbReference>
<sequence>MSIVVDVNKYLALNGATKRIKDYLSIEVADHAYLPKTEDIKSDWVAYIAAPAFKLIREKLGHDIDSFVSIGTGSGIDVLTGIELLGAKRVGFTDLQRSVVAAAAQNVRSNIKETSKIEFEFGNGDLLQPLKNGKRNYDVIYENLPNVPLASNTKIEDKRNSGHYLEKREEAIPEFVHEQMLDLHYLALKQARDYLAENGAVYSTLGGRVPLNAFIKLGELAGLRSEIFTYSWKVQAEPEDVISGYAAQEKAGLGPFRFYRAEDLQKAFANISVKDSGKRAFEIEKALDSVKLTATAAYEAFKKGEVIGHTVAVLKSSVE</sequence>
<dbReference type="InterPro" id="IPR029063">
    <property type="entry name" value="SAM-dependent_MTases_sf"/>
</dbReference>
<dbReference type="GO" id="GO:0032259">
    <property type="term" value="P:methylation"/>
    <property type="evidence" value="ECO:0007669"/>
    <property type="project" value="UniProtKB-KW"/>
</dbReference>
<evidence type="ECO:0000313" key="2">
    <source>
        <dbReference type="Proteomes" id="UP000255423"/>
    </source>
</evidence>
<dbReference type="Proteomes" id="UP000255423">
    <property type="component" value="Unassembled WGS sequence"/>
</dbReference>
<keyword evidence="1" id="KW-0808">Transferase</keyword>
<proteinExistence type="predicted"/>
<name>A0A380RUM2_FIBSU</name>
<keyword evidence="1" id="KW-0489">Methyltransferase</keyword>
<protein>
    <submittedName>
        <fullName evidence="1">Ribosomal protein L11 methyltransferase (PrmA)</fullName>
    </submittedName>
</protein>
<keyword evidence="1" id="KW-0689">Ribosomal protein</keyword>
<dbReference type="SUPFAM" id="SSF53335">
    <property type="entry name" value="S-adenosyl-L-methionine-dependent methyltransferases"/>
    <property type="match status" value="1"/>
</dbReference>
<keyword evidence="1" id="KW-0687">Ribonucleoprotein</keyword>
<accession>A0A380RUM2</accession>
<dbReference type="GO" id="GO:0005840">
    <property type="term" value="C:ribosome"/>
    <property type="evidence" value="ECO:0007669"/>
    <property type="project" value="UniProtKB-KW"/>
</dbReference>
<dbReference type="AlphaFoldDB" id="A0A380RUM2"/>
<dbReference type="RefSeq" id="WP_109571780.1">
    <property type="nucleotide sequence ID" value="NZ_UHJL01000001.1"/>
</dbReference>
<dbReference type="GO" id="GO:0008168">
    <property type="term" value="F:methyltransferase activity"/>
    <property type="evidence" value="ECO:0007669"/>
    <property type="project" value="UniProtKB-KW"/>
</dbReference>